<dbReference type="PANTHER" id="PTHR33232:SF9">
    <property type="entry name" value="PROTEIN SIEVE ELEMENT OCCLUSION B"/>
    <property type="match status" value="1"/>
</dbReference>
<gene>
    <name evidence="3" type="ORF">ACJRO7_029851</name>
</gene>
<dbReference type="AlphaFoldDB" id="A0ABD3JCU6"/>
<evidence type="ECO:0008006" key="5">
    <source>
        <dbReference type="Google" id="ProtNLM"/>
    </source>
</evidence>
<proteinExistence type="predicted"/>
<comment type="caution">
    <text evidence="3">The sequence shown here is derived from an EMBL/GenBank/DDBJ whole genome shotgun (WGS) entry which is preliminary data.</text>
</comment>
<evidence type="ECO:0000259" key="1">
    <source>
        <dbReference type="Pfam" id="PF14576"/>
    </source>
</evidence>
<dbReference type="PANTHER" id="PTHR33232">
    <property type="entry name" value="PROTEIN SIEVE ELEMENT OCCLUSION B-LIKE"/>
    <property type="match status" value="1"/>
</dbReference>
<dbReference type="Proteomes" id="UP001634007">
    <property type="component" value="Unassembled WGS sequence"/>
</dbReference>
<feature type="domain" description="Sieve element occlusion N-terminal" evidence="1">
    <location>
        <begin position="12"/>
        <end position="278"/>
    </location>
</feature>
<evidence type="ECO:0000259" key="2">
    <source>
        <dbReference type="Pfam" id="PF14577"/>
    </source>
</evidence>
<organism evidence="3 4">
    <name type="scientific">Eucalyptus globulus</name>
    <name type="common">Tasmanian blue gum</name>
    <dbReference type="NCBI Taxonomy" id="34317"/>
    <lineage>
        <taxon>Eukaryota</taxon>
        <taxon>Viridiplantae</taxon>
        <taxon>Streptophyta</taxon>
        <taxon>Embryophyta</taxon>
        <taxon>Tracheophyta</taxon>
        <taxon>Spermatophyta</taxon>
        <taxon>Magnoliopsida</taxon>
        <taxon>eudicotyledons</taxon>
        <taxon>Gunneridae</taxon>
        <taxon>Pentapetalae</taxon>
        <taxon>rosids</taxon>
        <taxon>malvids</taxon>
        <taxon>Myrtales</taxon>
        <taxon>Myrtaceae</taxon>
        <taxon>Myrtoideae</taxon>
        <taxon>Eucalypteae</taxon>
        <taxon>Eucalyptus</taxon>
    </lineage>
</organism>
<dbReference type="InterPro" id="IPR039299">
    <property type="entry name" value="SEOA"/>
</dbReference>
<dbReference type="InterPro" id="IPR027944">
    <property type="entry name" value="SEO_C"/>
</dbReference>
<dbReference type="InterPro" id="IPR027942">
    <property type="entry name" value="SEO_N"/>
</dbReference>
<evidence type="ECO:0000313" key="3">
    <source>
        <dbReference type="EMBL" id="KAL3724753.1"/>
    </source>
</evidence>
<feature type="domain" description="Sieve element occlusion C-terminal" evidence="2">
    <location>
        <begin position="509"/>
        <end position="649"/>
    </location>
</feature>
<accession>A0ABD3JCU6</accession>
<protein>
    <recommendedName>
        <fullName evidence="5">Protein SIEVE ELEMENT OCCLUSION B-like</fullName>
    </recommendedName>
</protein>
<dbReference type="EMBL" id="JBJKBG010000008">
    <property type="protein sequence ID" value="KAL3724753.1"/>
    <property type="molecule type" value="Genomic_DNA"/>
</dbReference>
<name>A0ABD3JCU6_EUCGL</name>
<sequence>MANSTEIDIIDEPEFINTIIGEHFYDSCIEEKCDVNDLLGTVNDIILGASSLVDKDSGNKKDPIDVSQTIIPRNIAHLINWIGCQMTCQAKRGKSVKDRLREIFLKLSSYRWTTQVLLVLAAFALQYGNFWYISEAPYDVGKAPFTYLLKGLTSLKKRLISDDEKAAAIIPLNKVVNDLLELTASLVGLDELVIKHSGKHVPTLVEAFRKIPKWSCEAIIAILAAGNYFAQFIDDDKSAESELDTLASSVSERKGAVLKVIKACEKKIDRTEEYQKYVRKVEAPVNIVDFLVSLLSPKDFSQDPIVTHPSDKPVKFESFRKRRVLLINSDLKISEDDIETLKSIRGVPEPIQGSPKEEDRSDRNIPIQTEKEKLYEHVWIPIGDTTPKNLDELKSRMPWAYMVDPQTMNVLAPTYIKEEWRFKRETIVVVLDSSGWVVNADAMPMLRIWEREALRYTTIESTRLWGDPCNWVKLVIYILFWGGTATTNITADVTGMHNIPNLRVVCIKNTKRFFIRLRSCLICKLQALQIQKKEIKPWTDPIVQQLCEAYKACQSSSGFAILTQGPDLQMQHVGLLGTTCTLLNDPNFRDQATRDGKINLSEGLKKKNNDAQEQPSCVHYYIPDYTGLRDLYCPVCSQFMRYDLSFMCCLSGSD</sequence>
<keyword evidence="4" id="KW-1185">Reference proteome</keyword>
<dbReference type="Pfam" id="PF14577">
    <property type="entry name" value="SEO_C"/>
    <property type="match status" value="1"/>
</dbReference>
<reference evidence="3 4" key="1">
    <citation type="submission" date="2024-11" db="EMBL/GenBank/DDBJ databases">
        <title>Chromosome-level genome assembly of Eucalyptus globulus Labill. provides insights into its genome evolution.</title>
        <authorList>
            <person name="Li X."/>
        </authorList>
    </citation>
    <scope>NUCLEOTIDE SEQUENCE [LARGE SCALE GENOMIC DNA]</scope>
    <source>
        <strain evidence="3">CL2024</strain>
        <tissue evidence="3">Fresh tender leaves</tissue>
    </source>
</reference>
<dbReference type="Pfam" id="PF14576">
    <property type="entry name" value="SEO_N"/>
    <property type="match status" value="1"/>
</dbReference>
<evidence type="ECO:0000313" key="4">
    <source>
        <dbReference type="Proteomes" id="UP001634007"/>
    </source>
</evidence>